<gene>
    <name evidence="3" type="ORF">BW244_0133</name>
</gene>
<sequence>MKYNEYLLNLNFYLFKKKIFLNKIIYEKFKKIKILEEINIINYYNNFKKSLNYFNPFYGIKINTFFEKIKICFKKKLLFKFEKEVFLYRNFKEYKIPYKELSYIFNMSIEKIRIKKKKMSNICILTKKKKISKNIVSHSNIKNKCYSKINFNKQFIWIKEKFYKFKISSKSIKIIKKCIF</sequence>
<evidence type="ECO:0000313" key="4">
    <source>
        <dbReference type="Proteomes" id="UP000189666"/>
    </source>
</evidence>
<dbReference type="Gene3D" id="2.30.170.40">
    <property type="entry name" value="Ribosomal protein L28/L24"/>
    <property type="match status" value="1"/>
</dbReference>
<name>A0A1U9RSK8_CARRU</name>
<organism evidence="3 4">
    <name type="scientific">Carsonella ruddii</name>
    <dbReference type="NCBI Taxonomy" id="114186"/>
    <lineage>
        <taxon>Bacteria</taxon>
        <taxon>Pseudomonadati</taxon>
        <taxon>Pseudomonadota</taxon>
        <taxon>Gammaproteobacteria</taxon>
        <taxon>Oceanospirillales</taxon>
        <taxon>Halomonadaceae</taxon>
        <taxon>Zymobacter group</taxon>
        <taxon>Candidatus Carsonella</taxon>
    </lineage>
</organism>
<dbReference type="RefSeq" id="WP_211118387.1">
    <property type="nucleotide sequence ID" value="NZ_CP019943.1"/>
</dbReference>
<dbReference type="Proteomes" id="UP000189666">
    <property type="component" value="Chromosome"/>
</dbReference>
<dbReference type="GO" id="GO:0003735">
    <property type="term" value="F:structural constituent of ribosome"/>
    <property type="evidence" value="ECO:0007669"/>
    <property type="project" value="InterPro"/>
</dbReference>
<proteinExistence type="predicted"/>
<dbReference type="EMBL" id="CP019943">
    <property type="protein sequence ID" value="AQU89551.1"/>
    <property type="molecule type" value="Genomic_DNA"/>
</dbReference>
<keyword evidence="1" id="KW-0689">Ribosomal protein</keyword>
<dbReference type="InterPro" id="IPR034704">
    <property type="entry name" value="Ribosomal_bL28/bL31-like_sf"/>
</dbReference>
<reference evidence="3 4" key="1">
    <citation type="submission" date="2017-02" db="EMBL/GenBank/DDBJ databases">
        <title>Complete Genome of Candidatus Carsonella ruddii strain BC, a Nutritional Endosymbiont of Bactericera cockerelli.</title>
        <authorList>
            <person name="Riley A.B."/>
            <person name="Kim D.H."/>
            <person name="Hansen A.K."/>
        </authorList>
    </citation>
    <scope>NUCLEOTIDE SEQUENCE [LARGE SCALE GENOMIC DNA]</scope>
    <source>
        <strain evidence="3 4">BC</strain>
    </source>
</reference>
<dbReference type="GO" id="GO:1990904">
    <property type="term" value="C:ribonucleoprotein complex"/>
    <property type="evidence" value="ECO:0007669"/>
    <property type="project" value="UniProtKB-KW"/>
</dbReference>
<keyword evidence="2" id="KW-0687">Ribonucleoprotein</keyword>
<protein>
    <submittedName>
        <fullName evidence="3">Uncharacterized protein</fullName>
    </submittedName>
</protein>
<accession>A0A1U9RSK8</accession>
<dbReference type="InterPro" id="IPR037147">
    <property type="entry name" value="Ribosomal_bL28_sf"/>
</dbReference>
<evidence type="ECO:0000313" key="3">
    <source>
        <dbReference type="EMBL" id="AQU89551.1"/>
    </source>
</evidence>
<dbReference type="GO" id="GO:0005840">
    <property type="term" value="C:ribosome"/>
    <property type="evidence" value="ECO:0007669"/>
    <property type="project" value="UniProtKB-KW"/>
</dbReference>
<evidence type="ECO:0000256" key="2">
    <source>
        <dbReference type="ARBA" id="ARBA00023274"/>
    </source>
</evidence>
<dbReference type="AlphaFoldDB" id="A0A1U9RSK8"/>
<evidence type="ECO:0000256" key="1">
    <source>
        <dbReference type="ARBA" id="ARBA00022980"/>
    </source>
</evidence>
<dbReference type="SUPFAM" id="SSF143800">
    <property type="entry name" value="L28p-like"/>
    <property type="match status" value="1"/>
</dbReference>